<feature type="transmembrane region" description="Helical" evidence="14">
    <location>
        <begin position="345"/>
        <end position="370"/>
    </location>
</feature>
<comment type="subcellular location">
    <subcellularLocation>
        <location evidence="1">Cell membrane</location>
        <topology evidence="1">Multi-pass membrane protein</topology>
    </subcellularLocation>
</comment>
<dbReference type="Gene3D" id="1.20.1070.10">
    <property type="entry name" value="Rhodopsin 7-helix transmembrane proteins"/>
    <property type="match status" value="2"/>
</dbReference>
<evidence type="ECO:0000256" key="4">
    <source>
        <dbReference type="ARBA" id="ARBA00022692"/>
    </source>
</evidence>
<feature type="transmembrane region" description="Helical" evidence="14">
    <location>
        <begin position="551"/>
        <end position="570"/>
    </location>
</feature>
<dbReference type="GO" id="GO:0007204">
    <property type="term" value="P:positive regulation of cytosolic calcium ion concentration"/>
    <property type="evidence" value="ECO:0007669"/>
    <property type="project" value="TreeGrafter"/>
</dbReference>
<dbReference type="PROSITE" id="PS00237">
    <property type="entry name" value="G_PROTEIN_RECEP_F1_1"/>
    <property type="match status" value="1"/>
</dbReference>
<dbReference type="PROSITE" id="PS50262">
    <property type="entry name" value="G_PROTEIN_RECEP_F1_2"/>
    <property type="match status" value="2"/>
</dbReference>
<dbReference type="PANTHER" id="PTHR24225:SF0">
    <property type="entry name" value="N-FORMYL PEPTIDE RECEPTOR 2"/>
    <property type="match status" value="1"/>
</dbReference>
<keyword evidence="9 13" id="KW-0675">Receptor</keyword>
<dbReference type="EMBL" id="JAINUG010000009">
    <property type="protein sequence ID" value="KAJ8415266.1"/>
    <property type="molecule type" value="Genomic_DNA"/>
</dbReference>
<feature type="transmembrane region" description="Helical" evidence="14">
    <location>
        <begin position="31"/>
        <end position="52"/>
    </location>
</feature>
<feature type="domain" description="G-protein coupled receptors family 1 profile" evidence="15">
    <location>
        <begin position="362"/>
        <end position="608"/>
    </location>
</feature>
<dbReference type="PANTHER" id="PTHR24225">
    <property type="entry name" value="CHEMOTACTIC RECEPTOR"/>
    <property type="match status" value="1"/>
</dbReference>
<dbReference type="InterPro" id="IPR017452">
    <property type="entry name" value="GPCR_Rhodpsn_7TM"/>
</dbReference>
<feature type="transmembrane region" description="Helical" evidence="14">
    <location>
        <begin position="111"/>
        <end position="129"/>
    </location>
</feature>
<dbReference type="SUPFAM" id="SSF81321">
    <property type="entry name" value="Family A G protein-coupled receptor-like"/>
    <property type="match status" value="2"/>
</dbReference>
<evidence type="ECO:0000259" key="15">
    <source>
        <dbReference type="PROSITE" id="PS50262"/>
    </source>
</evidence>
<dbReference type="FunFam" id="1.20.1070.10:FF:000034">
    <property type="entry name" value="G-protein coupled receptor 1"/>
    <property type="match status" value="1"/>
</dbReference>
<dbReference type="InterPro" id="IPR000826">
    <property type="entry name" value="Formyl_rcpt-rel"/>
</dbReference>
<feature type="transmembrane region" description="Helical" evidence="14">
    <location>
        <begin position="459"/>
        <end position="477"/>
    </location>
</feature>
<keyword evidence="3" id="KW-0145">Chemotaxis</keyword>
<sequence length="656" mass="73926">MYSIIILLGLPLNILVIYMISCKMDKTASTVWFFGLSVTDLVVVLFLPFQMVSTLDYLTWRFRGTMCKICSYVMYMNMHSTALMIALLSVDRCSSALASRICCSRTVSKSMVLLSWFIGGLLSIPSLLFRSSRVTLSGVVCHDNYVSTDVERKVVFTRLIFGWLFPVIMIFVTSCLVSMKRDSFHIKASRSYRTIRVMIIAYFLCWGPYHTLMVMKLSFASFPKELFTAGLPISTVLAAFNSCINPIIYIFMGRSISMRWMENAFYSDRSTTSQAAPETRETDCILSFKGTQAEQLKPLKATLDAMGDFELYDYAGEFENYTYENTTVEEVVFGSHKSCFMEGSCVILLVVTIVIFLLGVCGNGIVIWISGLKMKKSVNTTWYLSLAVSDFVFCVCLPFTVVYMAASDWPFGLFMCKFTSFVMLLNMFSSIFLLVLISADRCVSVVFPVWSQNHRTVKAASALVMFAWGISVVLSVPSAISREIKTHNKSSTEIKTRICFTNYGAGYNHQTVVLSRFVCGFVIPFLIITICYSIIVLKLKSNRMAKSSKPFKVMSALIASFFVCWLPYHVFSLLELNHHSHNLEALKTGLNVGSTLAFANSFLNPILYVFMGNDFKQRFKNCLFSKIENAIGEEGRTTSRYLSRSSSVDARASTHI</sequence>
<keyword evidence="7 14" id="KW-0472">Membrane</keyword>
<evidence type="ECO:0000256" key="11">
    <source>
        <dbReference type="ARBA" id="ARBA00023224"/>
    </source>
</evidence>
<feature type="transmembrane region" description="Helical" evidence="14">
    <location>
        <begin position="160"/>
        <end position="179"/>
    </location>
</feature>
<keyword evidence="11 13" id="KW-0807">Transducer</keyword>
<gene>
    <name evidence="16" type="ORF">AAFF_G00422460</name>
</gene>
<evidence type="ECO:0000256" key="5">
    <source>
        <dbReference type="ARBA" id="ARBA00022989"/>
    </source>
</evidence>
<comment type="similarity">
    <text evidence="13">Belongs to the G-protein coupled receptor 1 family.</text>
</comment>
<feature type="transmembrane region" description="Helical" evidence="14">
    <location>
        <begin position="72"/>
        <end position="90"/>
    </location>
</feature>
<evidence type="ECO:0000256" key="9">
    <source>
        <dbReference type="ARBA" id="ARBA00023170"/>
    </source>
</evidence>
<name>A0AAD7T7Z4_9TELE</name>
<feature type="transmembrane region" description="Helical" evidence="14">
    <location>
        <begin position="590"/>
        <end position="610"/>
    </location>
</feature>
<comment type="caution">
    <text evidence="16">The sequence shown here is derived from an EMBL/GenBank/DDBJ whole genome shotgun (WGS) entry which is preliminary data.</text>
</comment>
<comment type="similarity">
    <text evidence="12">Belongs to the chemokine-like receptor (CMKLR) family.</text>
</comment>
<evidence type="ECO:0000256" key="1">
    <source>
        <dbReference type="ARBA" id="ARBA00004651"/>
    </source>
</evidence>
<feature type="transmembrane region" description="Helical" evidence="14">
    <location>
        <begin position="418"/>
        <end position="439"/>
    </location>
</feature>
<protein>
    <recommendedName>
        <fullName evidence="15">G-protein coupled receptors family 1 profile domain-containing protein</fullName>
    </recommendedName>
</protein>
<proteinExistence type="inferred from homology"/>
<dbReference type="GO" id="GO:0006954">
    <property type="term" value="P:inflammatory response"/>
    <property type="evidence" value="ECO:0007669"/>
    <property type="project" value="TreeGrafter"/>
</dbReference>
<dbReference type="GO" id="GO:0004875">
    <property type="term" value="F:complement receptor activity"/>
    <property type="evidence" value="ECO:0007669"/>
    <property type="project" value="TreeGrafter"/>
</dbReference>
<feature type="domain" description="G-protein coupled receptors family 1 profile" evidence="15">
    <location>
        <begin position="12"/>
        <end position="249"/>
    </location>
</feature>
<evidence type="ECO:0000256" key="10">
    <source>
        <dbReference type="ARBA" id="ARBA00023180"/>
    </source>
</evidence>
<feature type="transmembrane region" description="Helical" evidence="14">
    <location>
        <begin position="191"/>
        <end position="209"/>
    </location>
</feature>
<evidence type="ECO:0000313" key="16">
    <source>
        <dbReference type="EMBL" id="KAJ8415266.1"/>
    </source>
</evidence>
<evidence type="ECO:0000256" key="8">
    <source>
        <dbReference type="ARBA" id="ARBA00023157"/>
    </source>
</evidence>
<feature type="transmembrane region" description="Helical" evidence="14">
    <location>
        <begin position="521"/>
        <end position="539"/>
    </location>
</feature>
<organism evidence="16 17">
    <name type="scientific">Aldrovandia affinis</name>
    <dbReference type="NCBI Taxonomy" id="143900"/>
    <lineage>
        <taxon>Eukaryota</taxon>
        <taxon>Metazoa</taxon>
        <taxon>Chordata</taxon>
        <taxon>Craniata</taxon>
        <taxon>Vertebrata</taxon>
        <taxon>Euteleostomi</taxon>
        <taxon>Actinopterygii</taxon>
        <taxon>Neopterygii</taxon>
        <taxon>Teleostei</taxon>
        <taxon>Notacanthiformes</taxon>
        <taxon>Halosauridae</taxon>
        <taxon>Aldrovandia</taxon>
    </lineage>
</organism>
<evidence type="ECO:0000256" key="2">
    <source>
        <dbReference type="ARBA" id="ARBA00022475"/>
    </source>
</evidence>
<keyword evidence="2" id="KW-1003">Cell membrane</keyword>
<feature type="transmembrane region" description="Helical" evidence="14">
    <location>
        <begin position="229"/>
        <end position="251"/>
    </location>
</feature>
<dbReference type="GO" id="GO:0006935">
    <property type="term" value="P:chemotaxis"/>
    <property type="evidence" value="ECO:0007669"/>
    <property type="project" value="UniProtKB-KW"/>
</dbReference>
<accession>A0AAD7T7Z4</accession>
<evidence type="ECO:0000256" key="6">
    <source>
        <dbReference type="ARBA" id="ARBA00023040"/>
    </source>
</evidence>
<feature type="transmembrane region" description="Helical" evidence="14">
    <location>
        <begin position="6"/>
        <end position="24"/>
    </location>
</feature>
<evidence type="ECO:0000256" key="7">
    <source>
        <dbReference type="ARBA" id="ARBA00023136"/>
    </source>
</evidence>
<dbReference type="InterPro" id="IPR000276">
    <property type="entry name" value="GPCR_Rhodpsn"/>
</dbReference>
<keyword evidence="4 13" id="KW-0812">Transmembrane</keyword>
<evidence type="ECO:0000256" key="12">
    <source>
        <dbReference type="ARBA" id="ARBA00025736"/>
    </source>
</evidence>
<feature type="transmembrane region" description="Helical" evidence="14">
    <location>
        <begin position="382"/>
        <end position="406"/>
    </location>
</feature>
<evidence type="ECO:0000256" key="3">
    <source>
        <dbReference type="ARBA" id="ARBA00022500"/>
    </source>
</evidence>
<dbReference type="Pfam" id="PF00001">
    <property type="entry name" value="7tm_1"/>
    <property type="match status" value="2"/>
</dbReference>
<dbReference type="AlphaFoldDB" id="A0AAD7T7Z4"/>
<evidence type="ECO:0000256" key="13">
    <source>
        <dbReference type="RuleBase" id="RU000688"/>
    </source>
</evidence>
<dbReference type="CDD" id="cd14974">
    <property type="entry name" value="7tmA_Anaphylatoxin_R-like"/>
    <property type="match status" value="1"/>
</dbReference>
<reference evidence="16" key="1">
    <citation type="journal article" date="2023" name="Science">
        <title>Genome structures resolve the early diversification of teleost fishes.</title>
        <authorList>
            <person name="Parey E."/>
            <person name="Louis A."/>
            <person name="Montfort J."/>
            <person name="Bouchez O."/>
            <person name="Roques C."/>
            <person name="Iampietro C."/>
            <person name="Lluch J."/>
            <person name="Castinel A."/>
            <person name="Donnadieu C."/>
            <person name="Desvignes T."/>
            <person name="Floi Bucao C."/>
            <person name="Jouanno E."/>
            <person name="Wen M."/>
            <person name="Mejri S."/>
            <person name="Dirks R."/>
            <person name="Jansen H."/>
            <person name="Henkel C."/>
            <person name="Chen W.J."/>
            <person name="Zahm M."/>
            <person name="Cabau C."/>
            <person name="Klopp C."/>
            <person name="Thompson A.W."/>
            <person name="Robinson-Rechavi M."/>
            <person name="Braasch I."/>
            <person name="Lecointre G."/>
            <person name="Bobe J."/>
            <person name="Postlethwait J.H."/>
            <person name="Berthelot C."/>
            <person name="Roest Crollius H."/>
            <person name="Guiguen Y."/>
        </authorList>
    </citation>
    <scope>NUCLEOTIDE SEQUENCE</scope>
    <source>
        <strain evidence="16">NC1722</strain>
    </source>
</reference>
<evidence type="ECO:0000256" key="14">
    <source>
        <dbReference type="SAM" id="Phobius"/>
    </source>
</evidence>
<evidence type="ECO:0000313" key="17">
    <source>
        <dbReference type="Proteomes" id="UP001221898"/>
    </source>
</evidence>
<dbReference type="GO" id="GO:0007200">
    <property type="term" value="P:phospholipase C-activating G protein-coupled receptor signaling pathway"/>
    <property type="evidence" value="ECO:0007669"/>
    <property type="project" value="TreeGrafter"/>
</dbReference>
<keyword evidence="17" id="KW-1185">Reference proteome</keyword>
<keyword evidence="6 13" id="KW-0297">G-protein coupled receptor</keyword>
<keyword evidence="10" id="KW-0325">Glycoprotein</keyword>
<keyword evidence="5 14" id="KW-1133">Transmembrane helix</keyword>
<dbReference type="PRINTS" id="PR00237">
    <property type="entry name" value="GPCRRHODOPSN"/>
</dbReference>
<dbReference type="GO" id="GO:0004930">
    <property type="term" value="F:G protein-coupled receptor activity"/>
    <property type="evidence" value="ECO:0007669"/>
    <property type="project" value="UniProtKB-KW"/>
</dbReference>
<dbReference type="PRINTS" id="PR00526">
    <property type="entry name" value="FMETLEUPHER"/>
</dbReference>
<dbReference type="Proteomes" id="UP001221898">
    <property type="component" value="Unassembled WGS sequence"/>
</dbReference>
<keyword evidence="8" id="KW-1015">Disulfide bond</keyword>
<dbReference type="GO" id="GO:0005886">
    <property type="term" value="C:plasma membrane"/>
    <property type="evidence" value="ECO:0007669"/>
    <property type="project" value="UniProtKB-SubCell"/>
</dbReference>